<evidence type="ECO:0000256" key="6">
    <source>
        <dbReference type="ARBA" id="ARBA00023244"/>
    </source>
</evidence>
<dbReference type="InterPro" id="IPR006151">
    <property type="entry name" value="Shikm_DH/Glu-tRNA_Rdtase"/>
</dbReference>
<dbReference type="PIRSF" id="PIRSF000445">
    <property type="entry name" value="4pyrrol_synth_GluRdtase"/>
    <property type="match status" value="1"/>
</dbReference>
<evidence type="ECO:0000256" key="1">
    <source>
        <dbReference type="ARBA" id="ARBA00005059"/>
    </source>
</evidence>
<dbReference type="Gene3D" id="3.30.460.30">
    <property type="entry name" value="Glutamyl-tRNA reductase, N-terminal domain"/>
    <property type="match status" value="1"/>
</dbReference>
<evidence type="ECO:0000256" key="4">
    <source>
        <dbReference type="ARBA" id="ARBA00022857"/>
    </source>
</evidence>
<comment type="pathway">
    <text evidence="1">Porphyrin-containing compound metabolism; protoporphyrin-IX biosynthesis; 5-aminolevulinate from L-glutamyl-tRNA(Glu): step 1/2.</text>
</comment>
<evidence type="ECO:0000259" key="9">
    <source>
        <dbReference type="Pfam" id="PF01488"/>
    </source>
</evidence>
<name>A0A3B1DRC6_9ZZZZ</name>
<dbReference type="HAMAP" id="MF_00087">
    <property type="entry name" value="Glu_tRNA_reductase"/>
    <property type="match status" value="1"/>
</dbReference>
<dbReference type="SUPFAM" id="SSF69075">
    <property type="entry name" value="Glutamyl tRNA-reductase dimerization domain"/>
    <property type="match status" value="1"/>
</dbReference>
<dbReference type="PROSITE" id="PS00747">
    <property type="entry name" value="GLUTR"/>
    <property type="match status" value="1"/>
</dbReference>
<evidence type="ECO:0000256" key="7">
    <source>
        <dbReference type="ARBA" id="ARBA00047464"/>
    </source>
</evidence>
<dbReference type="InterPro" id="IPR036291">
    <property type="entry name" value="NAD(P)-bd_dom_sf"/>
</dbReference>
<dbReference type="GO" id="GO:0019353">
    <property type="term" value="P:protoporphyrinogen IX biosynthetic process from glutamate"/>
    <property type="evidence" value="ECO:0007669"/>
    <property type="project" value="TreeGrafter"/>
</dbReference>
<dbReference type="Pfam" id="PF01488">
    <property type="entry name" value="Shikimate_DH"/>
    <property type="match status" value="1"/>
</dbReference>
<dbReference type="InterPro" id="IPR018214">
    <property type="entry name" value="GluRdtase_CS"/>
</dbReference>
<dbReference type="InterPro" id="IPR000343">
    <property type="entry name" value="4pyrrol_synth_GluRdtase"/>
</dbReference>
<dbReference type="SUPFAM" id="SSF69742">
    <property type="entry name" value="Glutamyl tRNA-reductase catalytic, N-terminal domain"/>
    <property type="match status" value="1"/>
</dbReference>
<accession>A0A3B1DRC6</accession>
<dbReference type="Gene3D" id="3.40.50.720">
    <property type="entry name" value="NAD(P)-binding Rossmann-like Domain"/>
    <property type="match status" value="1"/>
</dbReference>
<sequence length="426" mass="48503">MNLQVIYCNHQSANLGLREQLAFPSQEQLHRAYEKLQSIFPQSETVVISTCNRVEIYTAQEAEQDAPSQQQMAQFFSEFHNIPVENFFDDLLSQTGPDVVRHLFQVVSSLDSMVLGEPQIVSQVKEAYQLSEQNDACGPLTNALFQGALRVSARVRTETKLSEGRVSIASVAVGDFGKRIFDRFDDKTILIIGAGEMAEETLRYLKDEGAKNILVTNRHFDKAEQLAATWGGIAKPWDDLDFQMSLADVIVSTTGAEQPIVTVERFRKVRLQSRGKPVFILDLGAPRDFEPRVRKLDDSVFLFDIDSLQETCNQNRAARHSEIEKANSIIEDETSAFMSDFYYRATGPIIKRLREEWHDIRQTEVDRLFSRMKHLEEKDRKEIEKSVERIVNKLLHPPLTALRDEAKEGSPHGLMNALKQLFGLKD</sequence>
<reference evidence="11" key="1">
    <citation type="submission" date="2018-06" db="EMBL/GenBank/DDBJ databases">
        <authorList>
            <person name="Zhirakovskaya E."/>
        </authorList>
    </citation>
    <scope>NUCLEOTIDE SEQUENCE</scope>
</reference>
<protein>
    <recommendedName>
        <fullName evidence="3">glutamyl-tRNA reductase</fullName>
        <ecNumber evidence="3">1.2.1.70</ecNumber>
    </recommendedName>
</protein>
<dbReference type="PANTHER" id="PTHR43013">
    <property type="entry name" value="GLUTAMYL-TRNA REDUCTASE"/>
    <property type="match status" value="1"/>
</dbReference>
<evidence type="ECO:0000259" key="10">
    <source>
        <dbReference type="Pfam" id="PF05201"/>
    </source>
</evidence>
<dbReference type="InterPro" id="IPR036343">
    <property type="entry name" value="GluRdtase_N_sf"/>
</dbReference>
<dbReference type="GO" id="GO:0050661">
    <property type="term" value="F:NADP binding"/>
    <property type="evidence" value="ECO:0007669"/>
    <property type="project" value="InterPro"/>
</dbReference>
<dbReference type="InterPro" id="IPR036453">
    <property type="entry name" value="GluRdtase_dimer_dom_sf"/>
</dbReference>
<dbReference type="CDD" id="cd05213">
    <property type="entry name" value="NAD_bind_Glutamyl_tRNA_reduct"/>
    <property type="match status" value="1"/>
</dbReference>
<dbReference type="InterPro" id="IPR015895">
    <property type="entry name" value="4pyrrol_synth_GluRdtase_N"/>
</dbReference>
<keyword evidence="6" id="KW-0627">Porphyrin biosynthesis</keyword>
<dbReference type="InterPro" id="IPR015896">
    <property type="entry name" value="4pyrrol_synth_GluRdtase_dimer"/>
</dbReference>
<dbReference type="EMBL" id="UOGL01000241">
    <property type="protein sequence ID" value="VAX38668.1"/>
    <property type="molecule type" value="Genomic_DNA"/>
</dbReference>
<feature type="domain" description="Tetrapyrrole biosynthesis glutamyl-tRNA reductase dimerisation" evidence="8">
    <location>
        <begin position="325"/>
        <end position="424"/>
    </location>
</feature>
<evidence type="ECO:0000313" key="11">
    <source>
        <dbReference type="EMBL" id="VAX38668.1"/>
    </source>
</evidence>
<comment type="similarity">
    <text evidence="2">Belongs to the glutamyl-tRNA reductase family.</text>
</comment>
<keyword evidence="5 11" id="KW-0560">Oxidoreductase</keyword>
<dbReference type="NCBIfam" id="TIGR01035">
    <property type="entry name" value="hemA"/>
    <property type="match status" value="1"/>
</dbReference>
<dbReference type="UniPathway" id="UPA00251">
    <property type="reaction ID" value="UER00316"/>
</dbReference>
<feature type="domain" description="Glutamyl-tRNA reductase N-terminal" evidence="10">
    <location>
        <begin position="8"/>
        <end position="159"/>
    </location>
</feature>
<keyword evidence="4" id="KW-0521">NADP</keyword>
<evidence type="ECO:0000256" key="3">
    <source>
        <dbReference type="ARBA" id="ARBA00012970"/>
    </source>
</evidence>
<dbReference type="Pfam" id="PF00745">
    <property type="entry name" value="GlutR_dimer"/>
    <property type="match status" value="1"/>
</dbReference>
<dbReference type="AlphaFoldDB" id="A0A3B1DRC6"/>
<dbReference type="PANTHER" id="PTHR43013:SF1">
    <property type="entry name" value="GLUTAMYL-TRNA REDUCTASE"/>
    <property type="match status" value="1"/>
</dbReference>
<dbReference type="GO" id="GO:0008883">
    <property type="term" value="F:glutamyl-tRNA reductase activity"/>
    <property type="evidence" value="ECO:0007669"/>
    <property type="project" value="UniProtKB-EC"/>
</dbReference>
<dbReference type="Pfam" id="PF05201">
    <property type="entry name" value="GlutR_N"/>
    <property type="match status" value="1"/>
</dbReference>
<gene>
    <name evidence="11" type="ORF">MNBD_PLANCTO02-1548</name>
</gene>
<dbReference type="SUPFAM" id="SSF51735">
    <property type="entry name" value="NAD(P)-binding Rossmann-fold domains"/>
    <property type="match status" value="1"/>
</dbReference>
<comment type="catalytic activity">
    <reaction evidence="7">
        <text>(S)-4-amino-5-oxopentanoate + tRNA(Glu) + NADP(+) = L-glutamyl-tRNA(Glu) + NADPH + H(+)</text>
        <dbReference type="Rhea" id="RHEA:12344"/>
        <dbReference type="Rhea" id="RHEA-COMP:9663"/>
        <dbReference type="Rhea" id="RHEA-COMP:9680"/>
        <dbReference type="ChEBI" id="CHEBI:15378"/>
        <dbReference type="ChEBI" id="CHEBI:57501"/>
        <dbReference type="ChEBI" id="CHEBI:57783"/>
        <dbReference type="ChEBI" id="CHEBI:58349"/>
        <dbReference type="ChEBI" id="CHEBI:78442"/>
        <dbReference type="ChEBI" id="CHEBI:78520"/>
        <dbReference type="EC" id="1.2.1.70"/>
    </reaction>
</comment>
<evidence type="ECO:0000259" key="8">
    <source>
        <dbReference type="Pfam" id="PF00745"/>
    </source>
</evidence>
<evidence type="ECO:0000256" key="2">
    <source>
        <dbReference type="ARBA" id="ARBA00005916"/>
    </source>
</evidence>
<evidence type="ECO:0000256" key="5">
    <source>
        <dbReference type="ARBA" id="ARBA00023002"/>
    </source>
</evidence>
<dbReference type="EC" id="1.2.1.70" evidence="3"/>
<organism evidence="11">
    <name type="scientific">hydrothermal vent metagenome</name>
    <dbReference type="NCBI Taxonomy" id="652676"/>
    <lineage>
        <taxon>unclassified sequences</taxon>
        <taxon>metagenomes</taxon>
        <taxon>ecological metagenomes</taxon>
    </lineage>
</organism>
<feature type="domain" description="Quinate/shikimate 5-dehydrogenase/glutamyl-tRNA reductase" evidence="9">
    <location>
        <begin position="177"/>
        <end position="310"/>
    </location>
</feature>
<proteinExistence type="inferred from homology"/>
<dbReference type="FunFam" id="3.30.460.30:FF:000001">
    <property type="entry name" value="Glutamyl-tRNA reductase"/>
    <property type="match status" value="1"/>
</dbReference>